<feature type="compositionally biased region" description="Basic and acidic residues" evidence="2">
    <location>
        <begin position="19"/>
        <end position="32"/>
    </location>
</feature>
<protein>
    <submittedName>
        <fullName evidence="5">Uncharacterized protein LOC107013535</fullName>
    </submittedName>
</protein>
<name>A0ABM1GBX2_SOLPN</name>
<evidence type="ECO:0000313" key="4">
    <source>
        <dbReference type="Proteomes" id="UP000694930"/>
    </source>
</evidence>
<reference evidence="5" key="2">
    <citation type="submission" date="2025-08" db="UniProtKB">
        <authorList>
            <consortium name="RefSeq"/>
        </authorList>
    </citation>
    <scope>IDENTIFICATION</scope>
</reference>
<dbReference type="SMART" id="SM00343">
    <property type="entry name" value="ZnF_C2HC"/>
    <property type="match status" value="1"/>
</dbReference>
<dbReference type="SUPFAM" id="SSF57756">
    <property type="entry name" value="Retrovirus zinc finger-like domains"/>
    <property type="match status" value="1"/>
</dbReference>
<keyword evidence="1" id="KW-0862">Zinc</keyword>
<keyword evidence="4" id="KW-1185">Reference proteome</keyword>
<dbReference type="InterPro" id="IPR001878">
    <property type="entry name" value="Znf_CCHC"/>
</dbReference>
<evidence type="ECO:0000256" key="2">
    <source>
        <dbReference type="SAM" id="MobiDB-lite"/>
    </source>
</evidence>
<organism evidence="4 5">
    <name type="scientific">Solanum pennellii</name>
    <name type="common">Tomato</name>
    <name type="synonym">Lycopersicon pennellii</name>
    <dbReference type="NCBI Taxonomy" id="28526"/>
    <lineage>
        <taxon>Eukaryota</taxon>
        <taxon>Viridiplantae</taxon>
        <taxon>Streptophyta</taxon>
        <taxon>Embryophyta</taxon>
        <taxon>Tracheophyta</taxon>
        <taxon>Spermatophyta</taxon>
        <taxon>Magnoliopsida</taxon>
        <taxon>eudicotyledons</taxon>
        <taxon>Gunneridae</taxon>
        <taxon>Pentapetalae</taxon>
        <taxon>asterids</taxon>
        <taxon>lamiids</taxon>
        <taxon>Solanales</taxon>
        <taxon>Solanaceae</taxon>
        <taxon>Solanoideae</taxon>
        <taxon>Solaneae</taxon>
        <taxon>Solanum</taxon>
        <taxon>Solanum subgen. Lycopersicon</taxon>
    </lineage>
</organism>
<dbReference type="Gene3D" id="4.10.60.10">
    <property type="entry name" value="Zinc finger, CCHC-type"/>
    <property type="match status" value="1"/>
</dbReference>
<sequence>MAISRLMVYVHQVEEKKLRDREEYRNKKEKTGSECGQQKGGSSRPQFHKSKGHAPQSASAPAPQKPRNHPGDCRNGQIGCLKCGQEGHFMRECPKNKQVGGNPGNRAQSSSASPPGRASPKGATYGTGGGTNRLYALNNCQEQENSPDVVTGIIKVFT</sequence>
<dbReference type="RefSeq" id="XP_015068911.1">
    <property type="nucleotide sequence ID" value="XM_015213425.1"/>
</dbReference>
<feature type="domain" description="CCHC-type" evidence="3">
    <location>
        <begin position="80"/>
        <end position="95"/>
    </location>
</feature>
<dbReference type="PROSITE" id="PS50158">
    <property type="entry name" value="ZF_CCHC"/>
    <property type="match status" value="1"/>
</dbReference>
<evidence type="ECO:0000313" key="5">
    <source>
        <dbReference type="RefSeq" id="XP_015068911.1"/>
    </source>
</evidence>
<dbReference type="Proteomes" id="UP000694930">
    <property type="component" value="Chromosome 3"/>
</dbReference>
<feature type="compositionally biased region" description="Polar residues" evidence="2">
    <location>
        <begin position="34"/>
        <end position="45"/>
    </location>
</feature>
<reference evidence="4" key="1">
    <citation type="journal article" date="2014" name="Nat. Genet.">
        <title>The genome of the stress-tolerant wild tomato species Solanum pennellii.</title>
        <authorList>
            <person name="Bolger A."/>
            <person name="Scossa F."/>
            <person name="Bolger M.E."/>
            <person name="Lanz C."/>
            <person name="Maumus F."/>
            <person name="Tohge T."/>
            <person name="Quesneville H."/>
            <person name="Alseekh S."/>
            <person name="Sorensen I."/>
            <person name="Lichtenstein G."/>
            <person name="Fich E.A."/>
            <person name="Conte M."/>
            <person name="Keller H."/>
            <person name="Schneeberger K."/>
            <person name="Schwacke R."/>
            <person name="Ofner I."/>
            <person name="Vrebalov J."/>
            <person name="Xu Y."/>
            <person name="Osorio S."/>
            <person name="Aflitos S.A."/>
            <person name="Schijlen E."/>
            <person name="Jimenez-Gomez J.M."/>
            <person name="Ryngajllo M."/>
            <person name="Kimura S."/>
            <person name="Kumar R."/>
            <person name="Koenig D."/>
            <person name="Headland L.R."/>
            <person name="Maloof J.N."/>
            <person name="Sinha N."/>
            <person name="van Ham R.C."/>
            <person name="Lankhorst R.K."/>
            <person name="Mao L."/>
            <person name="Vogel A."/>
            <person name="Arsova B."/>
            <person name="Panstruga R."/>
            <person name="Fei Z."/>
            <person name="Rose J.K."/>
            <person name="Zamir D."/>
            <person name="Carrari F."/>
            <person name="Giovannoni J.J."/>
            <person name="Weigel D."/>
            <person name="Usadel B."/>
            <person name="Fernie A.R."/>
        </authorList>
    </citation>
    <scope>NUCLEOTIDE SEQUENCE [LARGE SCALE GENOMIC DNA]</scope>
    <source>
        <strain evidence="4">cv. LA0716</strain>
    </source>
</reference>
<evidence type="ECO:0000259" key="3">
    <source>
        <dbReference type="PROSITE" id="PS50158"/>
    </source>
</evidence>
<feature type="region of interest" description="Disordered" evidence="2">
    <location>
        <begin position="92"/>
        <end position="132"/>
    </location>
</feature>
<gene>
    <name evidence="5" type="primary">LOC107013535</name>
</gene>
<proteinExistence type="predicted"/>
<evidence type="ECO:0000256" key="1">
    <source>
        <dbReference type="PROSITE-ProRule" id="PRU00047"/>
    </source>
</evidence>
<dbReference type="InterPro" id="IPR036875">
    <property type="entry name" value="Znf_CCHC_sf"/>
</dbReference>
<accession>A0ABM1GBX2</accession>
<keyword evidence="1" id="KW-0863">Zinc-finger</keyword>
<feature type="region of interest" description="Disordered" evidence="2">
    <location>
        <begin position="19"/>
        <end position="77"/>
    </location>
</feature>
<dbReference type="GeneID" id="107013535"/>
<feature type="compositionally biased region" description="Low complexity" evidence="2">
    <location>
        <begin position="107"/>
        <end position="120"/>
    </location>
</feature>
<keyword evidence="1" id="KW-0479">Metal-binding</keyword>
<dbReference type="Pfam" id="PF00098">
    <property type="entry name" value="zf-CCHC"/>
    <property type="match status" value="1"/>
</dbReference>